<evidence type="ECO:0000313" key="2">
    <source>
        <dbReference type="EMBL" id="KMT66385.1"/>
    </source>
</evidence>
<dbReference type="OrthoDB" id="9792323at2"/>
<feature type="domain" description="VOC" evidence="1">
    <location>
        <begin position="5"/>
        <end position="115"/>
    </location>
</feature>
<proteinExistence type="predicted"/>
<dbReference type="RefSeq" id="WP_048689916.1">
    <property type="nucleotide sequence ID" value="NZ_KQ130483.1"/>
</dbReference>
<dbReference type="InterPro" id="IPR037523">
    <property type="entry name" value="VOC_core"/>
</dbReference>
<accession>A0A0J8GUD2</accession>
<name>A0A0J8GUD2_9ALTE</name>
<dbReference type="Pfam" id="PF00903">
    <property type="entry name" value="Glyoxalase"/>
    <property type="match status" value="1"/>
</dbReference>
<evidence type="ECO:0000313" key="3">
    <source>
        <dbReference type="Proteomes" id="UP000037600"/>
    </source>
</evidence>
<dbReference type="PATRIC" id="fig|1513271.3.peg.814"/>
<dbReference type="Proteomes" id="UP000037600">
    <property type="component" value="Unassembled WGS sequence"/>
</dbReference>
<organism evidence="2 3">
    <name type="scientific">Catenovulum maritimum</name>
    <dbReference type="NCBI Taxonomy" id="1513271"/>
    <lineage>
        <taxon>Bacteria</taxon>
        <taxon>Pseudomonadati</taxon>
        <taxon>Pseudomonadota</taxon>
        <taxon>Gammaproteobacteria</taxon>
        <taxon>Alteromonadales</taxon>
        <taxon>Alteromonadaceae</taxon>
        <taxon>Catenovulum</taxon>
    </lineage>
</organism>
<dbReference type="EMBL" id="LAZL01000004">
    <property type="protein sequence ID" value="KMT66385.1"/>
    <property type="molecule type" value="Genomic_DNA"/>
</dbReference>
<keyword evidence="3" id="KW-1185">Reference proteome</keyword>
<dbReference type="SUPFAM" id="SSF54593">
    <property type="entry name" value="Glyoxalase/Bleomycin resistance protein/Dihydroxybiphenyl dioxygenase"/>
    <property type="match status" value="1"/>
</dbReference>
<evidence type="ECO:0000259" key="1">
    <source>
        <dbReference type="PROSITE" id="PS51819"/>
    </source>
</evidence>
<gene>
    <name evidence="2" type="ORF">XM47_03930</name>
</gene>
<dbReference type="InterPro" id="IPR029068">
    <property type="entry name" value="Glyas_Bleomycin-R_OHBP_Dase"/>
</dbReference>
<dbReference type="AlphaFoldDB" id="A0A0J8GUD2"/>
<sequence>MKPTAINYLELPACNIQATQRFFKTVFNWQFQDYGPDYTEFKDTAITGGFYRSELESRVATGGALVVFYAENLPQIQSKIKAAGGSIIKPIFEFPGGKRFHFLEPSGNEFAVWSDT</sequence>
<reference evidence="2 3" key="1">
    <citation type="submission" date="2015-04" db="EMBL/GenBank/DDBJ databases">
        <title>Draft Genome Sequence of the Novel Agar-Digesting Marine Bacterium Q1.</title>
        <authorList>
            <person name="Li Y."/>
            <person name="Li D."/>
            <person name="Chen G."/>
            <person name="Du Z."/>
        </authorList>
    </citation>
    <scope>NUCLEOTIDE SEQUENCE [LARGE SCALE GENOMIC DNA]</scope>
    <source>
        <strain evidence="2 3">Q1</strain>
    </source>
</reference>
<dbReference type="PANTHER" id="PTHR33993">
    <property type="entry name" value="GLYOXALASE-RELATED"/>
    <property type="match status" value="1"/>
</dbReference>
<dbReference type="STRING" id="1513271.XM47_03930"/>
<dbReference type="CDD" id="cd07247">
    <property type="entry name" value="SgaA_N_like"/>
    <property type="match status" value="1"/>
</dbReference>
<dbReference type="Gene3D" id="3.10.180.10">
    <property type="entry name" value="2,3-Dihydroxybiphenyl 1,2-Dioxygenase, domain 1"/>
    <property type="match status" value="1"/>
</dbReference>
<dbReference type="PANTHER" id="PTHR33993:SF1">
    <property type="entry name" value="GLYOXALASE FAMILY PROTEIN"/>
    <property type="match status" value="1"/>
</dbReference>
<dbReference type="InterPro" id="IPR004360">
    <property type="entry name" value="Glyas_Fos-R_dOase_dom"/>
</dbReference>
<dbReference type="InterPro" id="IPR052164">
    <property type="entry name" value="Anthracycline_SecMetBiosynth"/>
</dbReference>
<comment type="caution">
    <text evidence="2">The sequence shown here is derived from an EMBL/GenBank/DDBJ whole genome shotgun (WGS) entry which is preliminary data.</text>
</comment>
<dbReference type="PROSITE" id="PS51819">
    <property type="entry name" value="VOC"/>
    <property type="match status" value="1"/>
</dbReference>
<protein>
    <submittedName>
        <fullName evidence="2">Glyoxalase</fullName>
    </submittedName>
</protein>